<dbReference type="Proteomes" id="UP000215914">
    <property type="component" value="Chromosome 1"/>
</dbReference>
<dbReference type="InParanoid" id="A0A251VMT1"/>
<gene>
    <name evidence="2" type="ORF">HannXRQ_Chr01g0012601</name>
    <name evidence="1" type="ORF">HanXRQr2_Chr01g0020011</name>
</gene>
<dbReference type="EMBL" id="CM007890">
    <property type="protein sequence ID" value="OTG36875.1"/>
    <property type="molecule type" value="Genomic_DNA"/>
</dbReference>
<accession>A0A251VMT1</accession>
<reference evidence="2" key="2">
    <citation type="submission" date="2017-02" db="EMBL/GenBank/DDBJ databases">
        <title>Sunflower complete genome.</title>
        <authorList>
            <person name="Langlade N."/>
            <person name="Munos S."/>
        </authorList>
    </citation>
    <scope>NUCLEOTIDE SEQUENCE [LARGE SCALE GENOMIC DNA]</scope>
    <source>
        <tissue evidence="2">Leaves</tissue>
    </source>
</reference>
<reference evidence="1 3" key="1">
    <citation type="journal article" date="2017" name="Nature">
        <title>The sunflower genome provides insights into oil metabolism, flowering and Asterid evolution.</title>
        <authorList>
            <person name="Badouin H."/>
            <person name="Gouzy J."/>
            <person name="Grassa C.J."/>
            <person name="Murat F."/>
            <person name="Staton S.E."/>
            <person name="Cottret L."/>
            <person name="Lelandais-Briere C."/>
            <person name="Owens G.L."/>
            <person name="Carrere S."/>
            <person name="Mayjonade B."/>
            <person name="Legrand L."/>
            <person name="Gill N."/>
            <person name="Kane N.C."/>
            <person name="Bowers J.E."/>
            <person name="Hubner S."/>
            <person name="Bellec A."/>
            <person name="Berard A."/>
            <person name="Berges H."/>
            <person name="Blanchet N."/>
            <person name="Boniface M.C."/>
            <person name="Brunel D."/>
            <person name="Catrice O."/>
            <person name="Chaidir N."/>
            <person name="Claudel C."/>
            <person name="Donnadieu C."/>
            <person name="Faraut T."/>
            <person name="Fievet G."/>
            <person name="Helmstetter N."/>
            <person name="King M."/>
            <person name="Knapp S.J."/>
            <person name="Lai Z."/>
            <person name="Le Paslier M.C."/>
            <person name="Lippi Y."/>
            <person name="Lorenzon L."/>
            <person name="Mandel J.R."/>
            <person name="Marage G."/>
            <person name="Marchand G."/>
            <person name="Marquand E."/>
            <person name="Bret-Mestries E."/>
            <person name="Morien E."/>
            <person name="Nambeesan S."/>
            <person name="Nguyen T."/>
            <person name="Pegot-Espagnet P."/>
            <person name="Pouilly N."/>
            <person name="Raftis F."/>
            <person name="Sallet E."/>
            <person name="Schiex T."/>
            <person name="Thomas J."/>
            <person name="Vandecasteele C."/>
            <person name="Vares D."/>
            <person name="Vear F."/>
            <person name="Vautrin S."/>
            <person name="Crespi M."/>
            <person name="Mangin B."/>
            <person name="Burke J.M."/>
            <person name="Salse J."/>
            <person name="Munos S."/>
            <person name="Vincourt P."/>
            <person name="Rieseberg L.H."/>
            <person name="Langlade N.B."/>
        </authorList>
    </citation>
    <scope>NUCLEOTIDE SEQUENCE [LARGE SCALE GENOMIC DNA]</scope>
    <source>
        <strain evidence="3">cv. SF193</strain>
        <tissue evidence="1">Leaves</tissue>
    </source>
</reference>
<evidence type="ECO:0000313" key="2">
    <source>
        <dbReference type="EMBL" id="OTG36875.1"/>
    </source>
</evidence>
<name>A0A251VMT1_HELAN</name>
<keyword evidence="3" id="KW-1185">Reference proteome</keyword>
<protein>
    <submittedName>
        <fullName evidence="2">Uncharacterized protein</fullName>
    </submittedName>
</protein>
<evidence type="ECO:0000313" key="3">
    <source>
        <dbReference type="Proteomes" id="UP000215914"/>
    </source>
</evidence>
<organism evidence="2 3">
    <name type="scientific">Helianthus annuus</name>
    <name type="common">Common sunflower</name>
    <dbReference type="NCBI Taxonomy" id="4232"/>
    <lineage>
        <taxon>Eukaryota</taxon>
        <taxon>Viridiplantae</taxon>
        <taxon>Streptophyta</taxon>
        <taxon>Embryophyta</taxon>
        <taxon>Tracheophyta</taxon>
        <taxon>Spermatophyta</taxon>
        <taxon>Magnoliopsida</taxon>
        <taxon>eudicotyledons</taxon>
        <taxon>Gunneridae</taxon>
        <taxon>Pentapetalae</taxon>
        <taxon>asterids</taxon>
        <taxon>campanulids</taxon>
        <taxon>Asterales</taxon>
        <taxon>Asteraceae</taxon>
        <taxon>Asteroideae</taxon>
        <taxon>Heliantheae alliance</taxon>
        <taxon>Heliantheae</taxon>
        <taxon>Helianthus</taxon>
    </lineage>
</organism>
<dbReference type="AlphaFoldDB" id="A0A251VMT1"/>
<reference evidence="1" key="3">
    <citation type="submission" date="2020-06" db="EMBL/GenBank/DDBJ databases">
        <title>Helianthus annuus Genome sequencing and assembly Release 2.</title>
        <authorList>
            <person name="Gouzy J."/>
            <person name="Langlade N."/>
            <person name="Munos S."/>
        </authorList>
    </citation>
    <scope>NUCLEOTIDE SEQUENCE</scope>
    <source>
        <tissue evidence="1">Leaves</tissue>
    </source>
</reference>
<dbReference type="Gramene" id="mRNA:HanXRQr2_Chr01g0020011">
    <property type="protein sequence ID" value="mRNA:HanXRQr2_Chr01g0020011"/>
    <property type="gene ID" value="HanXRQr2_Chr01g0020011"/>
</dbReference>
<dbReference type="EMBL" id="MNCJ02000316">
    <property type="protein sequence ID" value="KAF5821882.1"/>
    <property type="molecule type" value="Genomic_DNA"/>
</dbReference>
<proteinExistence type="predicted"/>
<evidence type="ECO:0000313" key="1">
    <source>
        <dbReference type="EMBL" id="KAF5821882.1"/>
    </source>
</evidence>
<sequence length="58" mass="6523">MPKMRSANVMQELCGGGAVFRLVQNTLKLPQHDDPKLASVVNRLKSKVLCGEAKWEWI</sequence>